<proteinExistence type="predicted"/>
<name>A0A9W8LWD8_9FUNG</name>
<dbReference type="Gene3D" id="2.130.10.10">
    <property type="entry name" value="YVTN repeat-like/Quinoprotein amine dehydrogenase"/>
    <property type="match status" value="1"/>
</dbReference>
<feature type="region of interest" description="Disordered" evidence="4">
    <location>
        <begin position="145"/>
        <end position="169"/>
    </location>
</feature>
<feature type="compositionally biased region" description="Polar residues" evidence="4">
    <location>
        <begin position="49"/>
        <end position="63"/>
    </location>
</feature>
<accession>A0A9W8LWD8</accession>
<evidence type="ECO:0000256" key="3">
    <source>
        <dbReference type="ARBA" id="ARBA00022737"/>
    </source>
</evidence>
<dbReference type="GO" id="GO:0045503">
    <property type="term" value="F:dynein light chain binding"/>
    <property type="evidence" value="ECO:0007669"/>
    <property type="project" value="TreeGrafter"/>
</dbReference>
<evidence type="ECO:0000256" key="1">
    <source>
        <dbReference type="ARBA" id="ARBA00022490"/>
    </source>
</evidence>
<gene>
    <name evidence="5" type="ORF">IWW36_006170</name>
</gene>
<sequence length="321" mass="35665">EGSKINTQDINDLVNSLVGERARSPVSQIGAGPSRVPREVPGLGRDRSISSATSAGTKVSSPEPTAAMAPVASPPRPAPARTVPEFKAQSMEIFDFAPQEKIVYSKEVQTVDSEPEQLLLAEEEVERRVQQIREKEEQARVAREEERARREAEAQAREAETRRLTEEQRESILQSSDFAAFLERRALVVERALDEDYDIMADYTREAAGEATEAGTARLALAQAFHDDRVSRNRAVMDVAWSTRFPELMAAAYNRNPMAPNEPDGLVAVWNTHLHERPEFVFSAPSDVLRVTFSDFNPHVVVGGAYSGQILLWDTRARALP</sequence>
<evidence type="ECO:0000313" key="6">
    <source>
        <dbReference type="Proteomes" id="UP001139887"/>
    </source>
</evidence>
<feature type="non-terminal residue" evidence="5">
    <location>
        <position position="1"/>
    </location>
</feature>
<dbReference type="InterPro" id="IPR050687">
    <property type="entry name" value="Dynein_IC"/>
</dbReference>
<dbReference type="PANTHER" id="PTHR12442">
    <property type="entry name" value="DYNEIN INTERMEDIATE CHAIN"/>
    <property type="match status" value="1"/>
</dbReference>
<dbReference type="OrthoDB" id="366230at2759"/>
<organism evidence="5 6">
    <name type="scientific">Coemansia brasiliensis</name>
    <dbReference type="NCBI Taxonomy" id="2650707"/>
    <lineage>
        <taxon>Eukaryota</taxon>
        <taxon>Fungi</taxon>
        <taxon>Fungi incertae sedis</taxon>
        <taxon>Zoopagomycota</taxon>
        <taxon>Kickxellomycotina</taxon>
        <taxon>Kickxellomycetes</taxon>
        <taxon>Kickxellales</taxon>
        <taxon>Kickxellaceae</taxon>
        <taxon>Coemansia</taxon>
    </lineage>
</organism>
<evidence type="ECO:0000256" key="2">
    <source>
        <dbReference type="ARBA" id="ARBA00022574"/>
    </source>
</evidence>
<feature type="region of interest" description="Disordered" evidence="4">
    <location>
        <begin position="20"/>
        <end position="81"/>
    </location>
</feature>
<dbReference type="AlphaFoldDB" id="A0A9W8LWD8"/>
<feature type="non-terminal residue" evidence="5">
    <location>
        <position position="321"/>
    </location>
</feature>
<dbReference type="GO" id="GO:0010970">
    <property type="term" value="P:transport along microtubule"/>
    <property type="evidence" value="ECO:0007669"/>
    <property type="project" value="TreeGrafter"/>
</dbReference>
<evidence type="ECO:0008006" key="7">
    <source>
        <dbReference type="Google" id="ProtNLM"/>
    </source>
</evidence>
<evidence type="ECO:0000313" key="5">
    <source>
        <dbReference type="EMBL" id="KAJ2841700.1"/>
    </source>
</evidence>
<evidence type="ECO:0000256" key="4">
    <source>
        <dbReference type="SAM" id="MobiDB-lite"/>
    </source>
</evidence>
<protein>
    <recommendedName>
        <fullName evidence="7">Dynein intermediate chain</fullName>
    </recommendedName>
</protein>
<dbReference type="Proteomes" id="UP001139887">
    <property type="component" value="Unassembled WGS sequence"/>
</dbReference>
<dbReference type="PANTHER" id="PTHR12442:SF22">
    <property type="entry name" value="CYTOPLASMIC DYNEIN 1 INTERMEDIATE CHAIN-RELATED"/>
    <property type="match status" value="1"/>
</dbReference>
<dbReference type="GO" id="GO:0045504">
    <property type="term" value="F:dynein heavy chain binding"/>
    <property type="evidence" value="ECO:0007669"/>
    <property type="project" value="TreeGrafter"/>
</dbReference>
<reference evidence="5" key="1">
    <citation type="submission" date="2022-07" db="EMBL/GenBank/DDBJ databases">
        <title>Phylogenomic reconstructions and comparative analyses of Kickxellomycotina fungi.</title>
        <authorList>
            <person name="Reynolds N.K."/>
            <person name="Stajich J.E."/>
            <person name="Barry K."/>
            <person name="Grigoriev I.V."/>
            <person name="Crous P."/>
            <person name="Smith M.E."/>
        </authorList>
    </citation>
    <scope>NUCLEOTIDE SEQUENCE</scope>
    <source>
        <strain evidence="5">NRRL 1566</strain>
    </source>
</reference>
<comment type="caution">
    <text evidence="5">The sequence shown here is derived from an EMBL/GenBank/DDBJ whole genome shotgun (WGS) entry which is preliminary data.</text>
</comment>
<dbReference type="GO" id="GO:0005868">
    <property type="term" value="C:cytoplasmic dynein complex"/>
    <property type="evidence" value="ECO:0007669"/>
    <property type="project" value="TreeGrafter"/>
</dbReference>
<dbReference type="SUPFAM" id="SSF101908">
    <property type="entry name" value="Putative isomerase YbhE"/>
    <property type="match status" value="1"/>
</dbReference>
<keyword evidence="3" id="KW-0677">Repeat</keyword>
<dbReference type="EMBL" id="JANBUW010002076">
    <property type="protein sequence ID" value="KAJ2841700.1"/>
    <property type="molecule type" value="Genomic_DNA"/>
</dbReference>
<keyword evidence="1" id="KW-0963">Cytoplasm</keyword>
<keyword evidence="2" id="KW-0853">WD repeat</keyword>
<keyword evidence="6" id="KW-1185">Reference proteome</keyword>
<dbReference type="InterPro" id="IPR015943">
    <property type="entry name" value="WD40/YVTN_repeat-like_dom_sf"/>
</dbReference>